<accession>A0ACB9V7S7</accession>
<protein>
    <submittedName>
        <fullName evidence="1">Uncharacterized protein</fullName>
    </submittedName>
</protein>
<comment type="caution">
    <text evidence="1">The sequence shown here is derived from an EMBL/GenBank/DDBJ whole genome shotgun (WGS) entry which is preliminary data.</text>
</comment>
<dbReference type="EMBL" id="CM043029">
    <property type="protein sequence ID" value="KAI4585776.1"/>
    <property type="molecule type" value="Genomic_DNA"/>
</dbReference>
<evidence type="ECO:0000313" key="1">
    <source>
        <dbReference type="EMBL" id="KAI4585776.1"/>
    </source>
</evidence>
<proteinExistence type="predicted"/>
<keyword evidence="2" id="KW-1185">Reference proteome</keyword>
<name>A0ACB9V7S7_9CETA</name>
<sequence length="221" mass="24270">MRLILESKNEASDEDRLLLLECEDGWNWMSVTTVIRWGGVSAPRTTRIGSKEGEWYVLTESPFSEGSEKIGYTGSGESITLDVPLPSRHLHLESPFPFPVMSSKRISNLYCHHLDPGKLKEESIFPCNSTSETRSKTKEGVVHGVTTVAEKTKEQVTNVGEAVVTGVTAVAQKTVEGAGSIAAATGFGKKDHLGKSQNKVPKQCHLEKLTEVINQQYPRKC</sequence>
<reference evidence="1" key="1">
    <citation type="submission" date="2022-03" db="EMBL/GenBank/DDBJ databases">
        <title>Genomic analyses of argali, domestic sheep and their hybrids provide insights into chromosomal evolution, heterosis and genetic basis of agronomic traits.</title>
        <authorList>
            <person name="Li M."/>
        </authorList>
    </citation>
    <scope>NUCLEOTIDE SEQUENCE</scope>
    <source>
        <strain evidence="1">F1 hybrid</strain>
    </source>
</reference>
<dbReference type="Proteomes" id="UP001057279">
    <property type="component" value="Linkage Group LG04"/>
</dbReference>
<evidence type="ECO:0000313" key="2">
    <source>
        <dbReference type="Proteomes" id="UP001057279"/>
    </source>
</evidence>
<organism evidence="1 2">
    <name type="scientific">Ovis ammon polii x Ovis aries</name>
    <dbReference type="NCBI Taxonomy" id="2918886"/>
    <lineage>
        <taxon>Eukaryota</taxon>
        <taxon>Metazoa</taxon>
        <taxon>Chordata</taxon>
        <taxon>Craniata</taxon>
        <taxon>Vertebrata</taxon>
        <taxon>Euteleostomi</taxon>
        <taxon>Mammalia</taxon>
        <taxon>Eutheria</taxon>
        <taxon>Laurasiatheria</taxon>
        <taxon>Artiodactyla</taxon>
        <taxon>Ruminantia</taxon>
        <taxon>Pecora</taxon>
        <taxon>Bovidae</taxon>
        <taxon>Caprinae</taxon>
        <taxon>Ovis</taxon>
    </lineage>
</organism>
<gene>
    <name evidence="1" type="ORF">MJG53_006010</name>
</gene>